<dbReference type="CDD" id="cd06127">
    <property type="entry name" value="DEDDh"/>
    <property type="match status" value="1"/>
</dbReference>
<dbReference type="InterPro" id="IPR012337">
    <property type="entry name" value="RNaseH-like_sf"/>
</dbReference>
<dbReference type="InterPro" id="IPR036397">
    <property type="entry name" value="RNaseH_sf"/>
</dbReference>
<dbReference type="SUPFAM" id="SSF53098">
    <property type="entry name" value="Ribonuclease H-like"/>
    <property type="match status" value="1"/>
</dbReference>
<evidence type="ECO:0000259" key="1">
    <source>
        <dbReference type="SMART" id="SM00479"/>
    </source>
</evidence>
<dbReference type="SMART" id="SM00479">
    <property type="entry name" value="EXOIII"/>
    <property type="match status" value="1"/>
</dbReference>
<proteinExistence type="predicted"/>
<feature type="domain" description="Exonuclease" evidence="1">
    <location>
        <begin position="4"/>
        <end position="175"/>
    </location>
</feature>
<evidence type="ECO:0000313" key="2">
    <source>
        <dbReference type="EMBL" id="CAB5220931.1"/>
    </source>
</evidence>
<dbReference type="GO" id="GO:0003676">
    <property type="term" value="F:nucleic acid binding"/>
    <property type="evidence" value="ECO:0007669"/>
    <property type="project" value="InterPro"/>
</dbReference>
<dbReference type="EMBL" id="LR798292">
    <property type="protein sequence ID" value="CAB5220931.1"/>
    <property type="molecule type" value="Genomic_DNA"/>
</dbReference>
<gene>
    <name evidence="2" type="ORF">UFOVP244_57</name>
</gene>
<reference evidence="2" key="1">
    <citation type="submission" date="2020-05" db="EMBL/GenBank/DDBJ databases">
        <authorList>
            <person name="Chiriac C."/>
            <person name="Salcher M."/>
            <person name="Ghai R."/>
            <person name="Kavagutti S V."/>
        </authorList>
    </citation>
    <scope>NUCLEOTIDE SEQUENCE</scope>
</reference>
<name>A0A6J7WSI4_9CAUD</name>
<sequence>MSLKILIVDTETTGLINAEPAPKLLEVAACLYHVESKAELATVQFLLYADSNPASEINGIKEESLAAVNPDIPGMESLSKSVMSSAQALWDSADYVVAHNASFDRHFLDPVFGVKSPKIWRCSLRDITFPKAKKAKALGYMAVDHGIFPFGAHRALNDVTVLTSLLKTVPDLADQLAKDPIENYRFEARDLPFSLNAEAKDRGFRWDSKSRVWYRLMTLKESKDIPFNIVQVSFSHS</sequence>
<organism evidence="2">
    <name type="scientific">uncultured Caudovirales phage</name>
    <dbReference type="NCBI Taxonomy" id="2100421"/>
    <lineage>
        <taxon>Viruses</taxon>
        <taxon>Duplodnaviria</taxon>
        <taxon>Heunggongvirae</taxon>
        <taxon>Uroviricota</taxon>
        <taxon>Caudoviricetes</taxon>
        <taxon>Peduoviridae</taxon>
        <taxon>Maltschvirus</taxon>
        <taxon>Maltschvirus maltsch</taxon>
    </lineage>
</organism>
<dbReference type="Gene3D" id="3.30.420.10">
    <property type="entry name" value="Ribonuclease H-like superfamily/Ribonuclease H"/>
    <property type="match status" value="1"/>
</dbReference>
<dbReference type="InterPro" id="IPR013520">
    <property type="entry name" value="Ribonucl_H"/>
</dbReference>
<accession>A0A6J7WSI4</accession>
<protein>
    <submittedName>
        <fullName evidence="2">DNA polymerase III subunit epsilon</fullName>
    </submittedName>
</protein>